<keyword evidence="2" id="KW-1185">Reference proteome</keyword>
<reference evidence="1" key="1">
    <citation type="submission" date="2021-04" db="EMBL/GenBank/DDBJ databases">
        <title>Genome based classification of Actinospica acidithermotolerans sp. nov., an actinobacterium isolated from an Indonesian hot spring.</title>
        <authorList>
            <person name="Kusuma A.B."/>
            <person name="Putra K.E."/>
            <person name="Nafisah S."/>
            <person name="Loh J."/>
            <person name="Nouioui I."/>
            <person name="Goodfellow M."/>
        </authorList>
    </citation>
    <scope>NUCLEOTIDE SEQUENCE</scope>
    <source>
        <strain evidence="1">MGRD01-02</strain>
    </source>
</reference>
<gene>
    <name evidence="1" type="ORF">KDK95_10030</name>
</gene>
<dbReference type="EMBL" id="JAGSOH010000020">
    <property type="protein sequence ID" value="MBR7826643.1"/>
    <property type="molecule type" value="Genomic_DNA"/>
</dbReference>
<dbReference type="RefSeq" id="WP_212517791.1">
    <property type="nucleotide sequence ID" value="NZ_JAGSOH010000020.1"/>
</dbReference>
<evidence type="ECO:0000313" key="1">
    <source>
        <dbReference type="EMBL" id="MBR7826643.1"/>
    </source>
</evidence>
<comment type="caution">
    <text evidence="1">The sequence shown here is derived from an EMBL/GenBank/DDBJ whole genome shotgun (WGS) entry which is preliminary data.</text>
</comment>
<name>A0A941E9T8_9ACTN</name>
<dbReference type="AlphaFoldDB" id="A0A941E9T8"/>
<accession>A0A941E9T8</accession>
<protein>
    <submittedName>
        <fullName evidence="1">Uncharacterized protein</fullName>
    </submittedName>
</protein>
<sequence length="401" mass="43729">MNDTVELVSDGDGFLAAGDPAAVEQFLRAEGLWAATKKFDLRRLKPLFGIGAEVMRAGSEICADSARWLKLTPESAHLRKQHGLMATKTPGVSHALVGEPGKIAKWLQVEEGRGLLLTNPAVLSGAAGIMAQFARQHEMAEIKTYLATIDKKADKILRDHGYDKWADMDGAGRVIKDATIMRETKGRVDAITWSKVQPTNETIATVQRYALYQLGDLVRSPEGATNIRDIAKMTSRAEPEVRDWLAVLARCFELQDKIDVLELDRVLDESPDEADAHRLGLKRIRRERREEILGVTAGLMARMDSAAGPASSHVLLHLSAHRAAVGSINQLRVAVDDFHRPLGVESGRKAMEPRGWWDAAQDPMQWKTAGVEAGRVAVAVGAVAAGLVTLSAVKNATTKDE</sequence>
<dbReference type="Proteomes" id="UP000676325">
    <property type="component" value="Unassembled WGS sequence"/>
</dbReference>
<evidence type="ECO:0000313" key="2">
    <source>
        <dbReference type="Proteomes" id="UP000676325"/>
    </source>
</evidence>
<proteinExistence type="predicted"/>
<organism evidence="1 2">
    <name type="scientific">Actinospica acidithermotolerans</name>
    <dbReference type="NCBI Taxonomy" id="2828514"/>
    <lineage>
        <taxon>Bacteria</taxon>
        <taxon>Bacillati</taxon>
        <taxon>Actinomycetota</taxon>
        <taxon>Actinomycetes</taxon>
        <taxon>Catenulisporales</taxon>
        <taxon>Actinospicaceae</taxon>
        <taxon>Actinospica</taxon>
    </lineage>
</organism>